<accession>A0A4Q1JPZ8</accession>
<dbReference type="Pfam" id="PF01344">
    <property type="entry name" value="Kelch_1"/>
    <property type="match status" value="1"/>
</dbReference>
<dbReference type="Proteomes" id="UP000289703">
    <property type="component" value="Unassembled WGS sequence"/>
</dbReference>
<evidence type="ECO:0000256" key="2">
    <source>
        <dbReference type="ARBA" id="ARBA00022737"/>
    </source>
</evidence>
<keyword evidence="2" id="KW-0677">Repeat</keyword>
<dbReference type="AlphaFoldDB" id="A0A4Q1JPZ8"/>
<comment type="caution">
    <text evidence="3">The sequence shown here is derived from an EMBL/GenBank/DDBJ whole genome shotgun (WGS) entry which is preliminary data.</text>
</comment>
<dbReference type="PANTHER" id="PTHR24412">
    <property type="entry name" value="KELCH PROTEIN"/>
    <property type="match status" value="1"/>
</dbReference>
<dbReference type="InterPro" id="IPR006652">
    <property type="entry name" value="Kelch_1"/>
</dbReference>
<dbReference type="RefSeq" id="WP_129253191.1">
    <property type="nucleotide sequence ID" value="NZ_SAXA01000002.1"/>
</dbReference>
<proteinExistence type="predicted"/>
<gene>
    <name evidence="3" type="ORF">EO244_04075</name>
</gene>
<dbReference type="InterPro" id="IPR015915">
    <property type="entry name" value="Kelch-typ_b-propeller"/>
</dbReference>
<dbReference type="Gene3D" id="2.120.10.80">
    <property type="entry name" value="Kelch-type beta propeller"/>
    <property type="match status" value="2"/>
</dbReference>
<sequence>MTKIKLLLLIFIVLECVSCDNKNNTLQGNWIQAGSFEGEPRSGAVSFTIGDDAYIGTGYRKIRNYDETEDEHCLKSFYKYNLKNGWMKIADFPGKARHEAVAFSINGKGYVGTGVDIDGNRLKDFYEYDPETNTWKEAPEFIGGARQGAIAFSINNIGYVGTGYGVLDGEDENYLKNFFKFESGEWTDLGLYPGEKTAYSTSFVIDNKAYLVSGHGSLDDVWEFDPSVSSVKYECWSHKKDLDTYKQFDDMLRSNAVSFVIDKKGYLATGRIVPYQRTVWEYDSETDKWIEKTGLEMEIHSRENAVGFSINNRGFIATGNVGDYYLDDMWEFNPIMDKTNRDN</sequence>
<reference evidence="3 4" key="1">
    <citation type="submission" date="2019-01" db="EMBL/GenBank/DDBJ databases">
        <title>Ancylomarina salipaludis sp. nov., isolated from a salt marsh.</title>
        <authorList>
            <person name="Yoon J.-H."/>
        </authorList>
    </citation>
    <scope>NUCLEOTIDE SEQUENCE [LARGE SCALE GENOMIC DNA]</scope>
    <source>
        <strain evidence="3 4">SHSM-M15</strain>
    </source>
</reference>
<keyword evidence="4" id="KW-1185">Reference proteome</keyword>
<evidence type="ECO:0000256" key="1">
    <source>
        <dbReference type="ARBA" id="ARBA00022441"/>
    </source>
</evidence>
<organism evidence="3 4">
    <name type="scientific">Ancylomarina salipaludis</name>
    <dbReference type="NCBI Taxonomy" id="2501299"/>
    <lineage>
        <taxon>Bacteria</taxon>
        <taxon>Pseudomonadati</taxon>
        <taxon>Bacteroidota</taxon>
        <taxon>Bacteroidia</taxon>
        <taxon>Marinilabiliales</taxon>
        <taxon>Marinifilaceae</taxon>
        <taxon>Ancylomarina</taxon>
    </lineage>
</organism>
<dbReference type="OrthoDB" id="103335at2"/>
<protein>
    <submittedName>
        <fullName evidence="3">Galactose oxidase</fullName>
    </submittedName>
</protein>
<dbReference type="SUPFAM" id="SSF117281">
    <property type="entry name" value="Kelch motif"/>
    <property type="match status" value="2"/>
</dbReference>
<evidence type="ECO:0000313" key="3">
    <source>
        <dbReference type="EMBL" id="RXQ96814.1"/>
    </source>
</evidence>
<evidence type="ECO:0000313" key="4">
    <source>
        <dbReference type="Proteomes" id="UP000289703"/>
    </source>
</evidence>
<dbReference type="EMBL" id="SAXA01000002">
    <property type="protein sequence ID" value="RXQ96814.1"/>
    <property type="molecule type" value="Genomic_DNA"/>
</dbReference>
<keyword evidence="1" id="KW-0880">Kelch repeat</keyword>
<dbReference type="PANTHER" id="PTHR24412:SF489">
    <property type="entry name" value="RING FINGER DOMAIN AND KELCH REPEAT-CONTAINING PROTEIN DDB_G0271372"/>
    <property type="match status" value="1"/>
</dbReference>
<name>A0A4Q1JPZ8_9BACT</name>